<name>A0A4R1S2M4_HYDET</name>
<dbReference type="PROSITE" id="PS51272">
    <property type="entry name" value="SLH"/>
    <property type="match status" value="1"/>
</dbReference>
<keyword evidence="2" id="KW-0732">Signal</keyword>
<evidence type="ECO:0000256" key="1">
    <source>
        <dbReference type="SAM" id="Coils"/>
    </source>
</evidence>
<feature type="chain" id="PRO_5039274543" evidence="2">
    <location>
        <begin position="28"/>
        <end position="264"/>
    </location>
</feature>
<keyword evidence="5" id="KW-1185">Reference proteome</keyword>
<evidence type="ECO:0000259" key="3">
    <source>
        <dbReference type="PROSITE" id="PS51272"/>
    </source>
</evidence>
<feature type="signal peptide" evidence="2">
    <location>
        <begin position="1"/>
        <end position="27"/>
    </location>
</feature>
<sequence length="264" mass="29614">MMVNRYKLALGLICLLTMVFCFGQAVLAESNPADVPPSHWAYKAVKLLVDKGYLQLYQDQTFKGEKPVDRYTLAVIVAKILNEIATGKAGTNQGDMDLVKKLTNEYWNELVQVSSKNNLFVRKIDQVAKDNQVIKEDLTKNTAQIQQLADDQAALQEQTAQHDADIERLSADQETLQADVAQNTAAIEKLDEDLAAQQKAFQQQAQQIINDLQKLAARVQKLEEENSRLHADIDRLRIENEQNRKKQNTLIIMAIVLGLVGAAN</sequence>
<dbReference type="EMBL" id="SLUN01000005">
    <property type="protein sequence ID" value="TCL73279.1"/>
    <property type="molecule type" value="Genomic_DNA"/>
</dbReference>
<comment type="caution">
    <text evidence="4">The sequence shown here is derived from an EMBL/GenBank/DDBJ whole genome shotgun (WGS) entry which is preliminary data.</text>
</comment>
<evidence type="ECO:0000256" key="2">
    <source>
        <dbReference type="SAM" id="SignalP"/>
    </source>
</evidence>
<evidence type="ECO:0000313" key="5">
    <source>
        <dbReference type="Proteomes" id="UP000295008"/>
    </source>
</evidence>
<dbReference type="PANTHER" id="PTHR43308:SF1">
    <property type="entry name" value="OUTER MEMBRANE PROTEIN ALPHA"/>
    <property type="match status" value="1"/>
</dbReference>
<dbReference type="Pfam" id="PF00395">
    <property type="entry name" value="SLH"/>
    <property type="match status" value="1"/>
</dbReference>
<dbReference type="AlphaFoldDB" id="A0A4R1S2M4"/>
<gene>
    <name evidence="4" type="ORF">EDC14_1005141</name>
</gene>
<accession>A0A4R1S2M4</accession>
<dbReference type="InterPro" id="IPR051465">
    <property type="entry name" value="Cell_Envelope_Struct_Comp"/>
</dbReference>
<keyword evidence="1" id="KW-0175">Coiled coil</keyword>
<proteinExistence type="predicted"/>
<protein>
    <submittedName>
        <fullName evidence="4">S-layer family protein</fullName>
    </submittedName>
</protein>
<feature type="coiled-coil region" evidence="1">
    <location>
        <begin position="187"/>
        <end position="246"/>
    </location>
</feature>
<reference evidence="4 5" key="1">
    <citation type="submission" date="2019-03" db="EMBL/GenBank/DDBJ databases">
        <title>Genomic Encyclopedia of Type Strains, Phase IV (KMG-IV): sequencing the most valuable type-strain genomes for metagenomic binning, comparative biology and taxonomic classification.</title>
        <authorList>
            <person name="Goeker M."/>
        </authorList>
    </citation>
    <scope>NUCLEOTIDE SEQUENCE [LARGE SCALE GENOMIC DNA]</scope>
    <source>
        <strain evidence="4 5">LX-B</strain>
    </source>
</reference>
<feature type="domain" description="SLH" evidence="3">
    <location>
        <begin position="28"/>
        <end position="91"/>
    </location>
</feature>
<dbReference type="OrthoDB" id="2112962at2"/>
<dbReference type="InterPro" id="IPR001119">
    <property type="entry name" value="SLH_dom"/>
</dbReference>
<organism evidence="4 5">
    <name type="scientific">Hydrogenispora ethanolica</name>
    <dbReference type="NCBI Taxonomy" id="1082276"/>
    <lineage>
        <taxon>Bacteria</taxon>
        <taxon>Bacillati</taxon>
        <taxon>Bacillota</taxon>
        <taxon>Hydrogenispora</taxon>
    </lineage>
</organism>
<dbReference type="RefSeq" id="WP_132013430.1">
    <property type="nucleotide sequence ID" value="NZ_SLUN01000005.1"/>
</dbReference>
<evidence type="ECO:0000313" key="4">
    <source>
        <dbReference type="EMBL" id="TCL73279.1"/>
    </source>
</evidence>
<dbReference type="PANTHER" id="PTHR43308">
    <property type="entry name" value="OUTER MEMBRANE PROTEIN ALPHA-RELATED"/>
    <property type="match status" value="1"/>
</dbReference>
<dbReference type="Proteomes" id="UP000295008">
    <property type="component" value="Unassembled WGS sequence"/>
</dbReference>